<name>A0AAD8Y6K8_9STRA</name>
<dbReference type="InterPro" id="IPR006597">
    <property type="entry name" value="Sel1-like"/>
</dbReference>
<feature type="domain" description="MYND-type" evidence="7">
    <location>
        <begin position="4"/>
        <end position="45"/>
    </location>
</feature>
<evidence type="ECO:0000256" key="6">
    <source>
        <dbReference type="SAM" id="MobiDB-lite"/>
    </source>
</evidence>
<dbReference type="GO" id="GO:0008270">
    <property type="term" value="F:zinc ion binding"/>
    <property type="evidence" value="ECO:0007669"/>
    <property type="project" value="UniProtKB-KW"/>
</dbReference>
<protein>
    <recommendedName>
        <fullName evidence="7">MYND-type domain-containing protein</fullName>
    </recommendedName>
</protein>
<dbReference type="Gene3D" id="1.25.40.10">
    <property type="entry name" value="Tetratricopeptide repeat domain"/>
    <property type="match status" value="1"/>
</dbReference>
<feature type="compositionally biased region" description="Basic and acidic residues" evidence="6">
    <location>
        <begin position="278"/>
        <end position="289"/>
    </location>
</feature>
<evidence type="ECO:0000256" key="5">
    <source>
        <dbReference type="PROSITE-ProRule" id="PRU00134"/>
    </source>
</evidence>
<dbReference type="Pfam" id="PF01753">
    <property type="entry name" value="zf-MYND"/>
    <property type="match status" value="1"/>
</dbReference>
<evidence type="ECO:0000259" key="7">
    <source>
        <dbReference type="PROSITE" id="PS50865"/>
    </source>
</evidence>
<dbReference type="SMART" id="SM00671">
    <property type="entry name" value="SEL1"/>
    <property type="match status" value="2"/>
</dbReference>
<dbReference type="PANTHER" id="PTHR11102">
    <property type="entry name" value="SEL-1-LIKE PROTEIN"/>
    <property type="match status" value="1"/>
</dbReference>
<proteinExistence type="inferred from homology"/>
<evidence type="ECO:0000256" key="2">
    <source>
        <dbReference type="ARBA" id="ARBA00022771"/>
    </source>
</evidence>
<dbReference type="InterPro" id="IPR011990">
    <property type="entry name" value="TPR-like_helical_dom_sf"/>
</dbReference>
<dbReference type="Proteomes" id="UP001224775">
    <property type="component" value="Unassembled WGS sequence"/>
</dbReference>
<sequence>MMCCAACGIAEVDDVKLKDCSACKLVRYCGVKCQKDHRPHHKKECKMRAAELRDELLFKQPVSTHLGDCPICCLPLPLDPTKSILMACCCKLICDGCDFANQMREINESLPHKCPFCRHPVPNSEEEFKRNLMERVEANDPFALHQMGLYRNQERDYENAFPYFTKATGMGDIQSHYDLSCLYREGLGVKKDKEKELHHLEEAVIGGHPYARHNLGCVELTNCRTDRAIKHWIIAANLGYENSLVPLTNAYRKGLVSKKDLAAALRAHQAAVNATKSPKRDEAAADRHAKAARQN</sequence>
<dbReference type="SUPFAM" id="SSF81901">
    <property type="entry name" value="HCP-like"/>
    <property type="match status" value="1"/>
</dbReference>
<organism evidence="8 9">
    <name type="scientific">Skeletonema marinoi</name>
    <dbReference type="NCBI Taxonomy" id="267567"/>
    <lineage>
        <taxon>Eukaryota</taxon>
        <taxon>Sar</taxon>
        <taxon>Stramenopiles</taxon>
        <taxon>Ochrophyta</taxon>
        <taxon>Bacillariophyta</taxon>
        <taxon>Coscinodiscophyceae</taxon>
        <taxon>Thalassiosirophycidae</taxon>
        <taxon>Thalassiosirales</taxon>
        <taxon>Skeletonemataceae</taxon>
        <taxon>Skeletonema</taxon>
        <taxon>Skeletonema marinoi-dohrnii complex</taxon>
    </lineage>
</organism>
<evidence type="ECO:0000256" key="3">
    <source>
        <dbReference type="ARBA" id="ARBA00022833"/>
    </source>
</evidence>
<dbReference type="PROSITE" id="PS50865">
    <property type="entry name" value="ZF_MYND_2"/>
    <property type="match status" value="1"/>
</dbReference>
<feature type="region of interest" description="Disordered" evidence="6">
    <location>
        <begin position="270"/>
        <end position="295"/>
    </location>
</feature>
<dbReference type="InterPro" id="IPR002893">
    <property type="entry name" value="Znf_MYND"/>
</dbReference>
<dbReference type="GO" id="GO:0005789">
    <property type="term" value="C:endoplasmic reticulum membrane"/>
    <property type="evidence" value="ECO:0007669"/>
    <property type="project" value="TreeGrafter"/>
</dbReference>
<dbReference type="PANTHER" id="PTHR11102:SF147">
    <property type="entry name" value="SEL1L ADAPTOR SUBUNIT OF ERAD E3 UBIQUITIN LIGASE"/>
    <property type="match status" value="1"/>
</dbReference>
<dbReference type="SUPFAM" id="SSF144232">
    <property type="entry name" value="HIT/MYND zinc finger-like"/>
    <property type="match status" value="1"/>
</dbReference>
<dbReference type="InterPro" id="IPR050767">
    <property type="entry name" value="Sel1_AlgK"/>
</dbReference>
<evidence type="ECO:0000256" key="1">
    <source>
        <dbReference type="ARBA" id="ARBA00022723"/>
    </source>
</evidence>
<comment type="similarity">
    <text evidence="4">Belongs to the sel-1 family.</text>
</comment>
<keyword evidence="9" id="KW-1185">Reference proteome</keyword>
<evidence type="ECO:0000256" key="4">
    <source>
        <dbReference type="ARBA" id="ARBA00038101"/>
    </source>
</evidence>
<reference evidence="8" key="1">
    <citation type="submission" date="2023-06" db="EMBL/GenBank/DDBJ databases">
        <title>Survivors Of The Sea: Transcriptome response of Skeletonema marinoi to long-term dormancy.</title>
        <authorList>
            <person name="Pinder M.I.M."/>
            <person name="Kourtchenko O."/>
            <person name="Robertson E.K."/>
            <person name="Larsson T."/>
            <person name="Maumus F."/>
            <person name="Osuna-Cruz C.M."/>
            <person name="Vancaester E."/>
            <person name="Stenow R."/>
            <person name="Vandepoele K."/>
            <person name="Ploug H."/>
            <person name="Bruchert V."/>
            <person name="Godhe A."/>
            <person name="Topel M."/>
        </authorList>
    </citation>
    <scope>NUCLEOTIDE SEQUENCE</scope>
    <source>
        <strain evidence="8">R05AC</strain>
    </source>
</reference>
<evidence type="ECO:0000313" key="9">
    <source>
        <dbReference type="Proteomes" id="UP001224775"/>
    </source>
</evidence>
<keyword evidence="3" id="KW-0862">Zinc</keyword>
<dbReference type="GO" id="GO:0036503">
    <property type="term" value="P:ERAD pathway"/>
    <property type="evidence" value="ECO:0007669"/>
    <property type="project" value="TreeGrafter"/>
</dbReference>
<keyword evidence="1" id="KW-0479">Metal-binding</keyword>
<keyword evidence="2 5" id="KW-0863">Zinc-finger</keyword>
<dbReference type="Gene3D" id="6.10.140.2220">
    <property type="match status" value="1"/>
</dbReference>
<dbReference type="AlphaFoldDB" id="A0AAD8Y6K8"/>
<evidence type="ECO:0000313" key="8">
    <source>
        <dbReference type="EMBL" id="KAK1739987.1"/>
    </source>
</evidence>
<comment type="caution">
    <text evidence="8">The sequence shown here is derived from an EMBL/GenBank/DDBJ whole genome shotgun (WGS) entry which is preliminary data.</text>
</comment>
<accession>A0AAD8Y6K8</accession>
<dbReference type="EMBL" id="JATAAI010000016">
    <property type="protein sequence ID" value="KAK1739987.1"/>
    <property type="molecule type" value="Genomic_DNA"/>
</dbReference>
<gene>
    <name evidence="8" type="ORF">QTG54_008937</name>
</gene>